<name>A0ABY3W8Q0_9MICC</name>
<dbReference type="PROSITE" id="PS00107">
    <property type="entry name" value="PROTEIN_KINASE_ATP"/>
    <property type="match status" value="1"/>
</dbReference>
<keyword evidence="10" id="KW-0723">Serine/threonine-protein kinase</keyword>
<dbReference type="CDD" id="cd14014">
    <property type="entry name" value="STKc_PknB_like"/>
    <property type="match status" value="1"/>
</dbReference>
<reference evidence="10 11" key="1">
    <citation type="submission" date="2022-03" db="EMBL/GenBank/DDBJ databases">
        <title>Isotopic signatures of nitrous oxide derived from detoxification processes.</title>
        <authorList>
            <person name="Behrendt U."/>
            <person name="Buchen C."/>
            <person name="Well R."/>
            <person name="Ulrich A."/>
            <person name="Rohe L."/>
            <person name="Kolb S."/>
            <person name="Schloter M."/>
            <person name="Horn M.A."/>
            <person name="Augustin J."/>
        </authorList>
    </citation>
    <scope>NUCLEOTIDE SEQUENCE [LARGE SCALE GENOMIC DNA]</scope>
    <source>
        <strain evidence="10 11">S4-C24</strain>
    </source>
</reference>
<keyword evidence="4 7" id="KW-0547">Nucleotide-binding</keyword>
<sequence length="601" mass="62825">MDDDERTGCTMQPGAAGHEPQRPAAPGFIVQRWLGSGASASVWLVREAATGTEYALKVLSDPRGSAANRDDAGAPPMTRRAALHGPAAEAGRPAPWAVVSNMPLRETAVAAADRESALLTGGRHEHLLQTNGQVATDRGPGLLLEYAAGGSLAALVAARGPLAVGEAVTILTPVASALDYLHGIGVVHGDVSPGNVLFTAVGKPLLADLGVARALGSARPPAAGTPGFRAPHRVTDEGGLDPEADVYALAAIGWFALTGRVPGATAHRPPMGALVPDVPDELVALLEEGLAERADERPSAAEFARRVIRTARPESLDLTASAHPSVASQLLTRRERERRRAGLLDKKRPAPWPGLRSRPRICTRLLLPLRLPERGTGARERRPPAGVAARPAAGRWGRAALALTAVAAAAGMTLVAASISAPPSAREAGQVTGRGQSVQQVAAAPREGRTPVPPQARAMPADLEQALHGEHPAASVPALAWLRAEALRTRSATLLKRVNIPGTAVMDTDRDIIAALTDAGDWLQDFETTVEDLAIDPAAKTSGQPVMVAATVITSPFRQARADGSVVQDHTEPSVQRIQLELVRQDAGWLIHAVHETPPPR</sequence>
<feature type="binding site" evidence="7">
    <location>
        <position position="57"/>
    </location>
    <ligand>
        <name>ATP</name>
        <dbReference type="ChEBI" id="CHEBI:30616"/>
    </ligand>
</feature>
<dbReference type="Gene3D" id="3.30.200.20">
    <property type="entry name" value="Phosphorylase Kinase, domain 1"/>
    <property type="match status" value="1"/>
</dbReference>
<organism evidence="10 11">
    <name type="scientific">Arthrobacter sulfonylureivorans</name>
    <dbReference type="NCBI Taxonomy" id="2486855"/>
    <lineage>
        <taxon>Bacteria</taxon>
        <taxon>Bacillati</taxon>
        <taxon>Actinomycetota</taxon>
        <taxon>Actinomycetes</taxon>
        <taxon>Micrococcales</taxon>
        <taxon>Micrococcaceae</taxon>
        <taxon>Arthrobacter</taxon>
    </lineage>
</organism>
<comment type="similarity">
    <text evidence="1">Belongs to the protein kinase superfamily. NEK Ser/Thr protein kinase family. NIMA subfamily.</text>
</comment>
<dbReference type="EMBL" id="CP093326">
    <property type="protein sequence ID" value="UNK44671.1"/>
    <property type="molecule type" value="Genomic_DNA"/>
</dbReference>
<keyword evidence="3" id="KW-0808">Transferase</keyword>
<keyword evidence="6 7" id="KW-0067">ATP-binding</keyword>
<dbReference type="InterPro" id="IPR050660">
    <property type="entry name" value="NEK_Ser/Thr_kinase"/>
</dbReference>
<feature type="domain" description="Protein kinase" evidence="9">
    <location>
        <begin position="28"/>
        <end position="326"/>
    </location>
</feature>
<proteinExistence type="inferred from homology"/>
<dbReference type="InterPro" id="IPR000719">
    <property type="entry name" value="Prot_kinase_dom"/>
</dbReference>
<dbReference type="PROSITE" id="PS00109">
    <property type="entry name" value="PROTEIN_KINASE_TYR"/>
    <property type="match status" value="1"/>
</dbReference>
<dbReference type="PANTHER" id="PTHR43671">
    <property type="entry name" value="SERINE/THREONINE-PROTEIN KINASE NEK"/>
    <property type="match status" value="1"/>
</dbReference>
<keyword evidence="5 10" id="KW-0418">Kinase</keyword>
<evidence type="ECO:0000256" key="7">
    <source>
        <dbReference type="PROSITE-ProRule" id="PRU10141"/>
    </source>
</evidence>
<dbReference type="Pfam" id="PF00069">
    <property type="entry name" value="Pkinase"/>
    <property type="match status" value="1"/>
</dbReference>
<evidence type="ECO:0000256" key="5">
    <source>
        <dbReference type="ARBA" id="ARBA00022777"/>
    </source>
</evidence>
<dbReference type="PROSITE" id="PS50011">
    <property type="entry name" value="PROTEIN_KINASE_DOM"/>
    <property type="match status" value="1"/>
</dbReference>
<keyword evidence="10" id="KW-0132">Cell division</keyword>
<dbReference type="InterPro" id="IPR011009">
    <property type="entry name" value="Kinase-like_dom_sf"/>
</dbReference>
<dbReference type="GO" id="GO:0004674">
    <property type="term" value="F:protein serine/threonine kinase activity"/>
    <property type="evidence" value="ECO:0007669"/>
    <property type="project" value="UniProtKB-KW"/>
</dbReference>
<evidence type="ECO:0000256" key="4">
    <source>
        <dbReference type="ARBA" id="ARBA00022741"/>
    </source>
</evidence>
<gene>
    <name evidence="10" type="ORF">MNQ99_11850</name>
</gene>
<dbReference type="PANTHER" id="PTHR43671:SF13">
    <property type="entry name" value="SERINE_THREONINE-PROTEIN KINASE NEK2"/>
    <property type="match status" value="1"/>
</dbReference>
<dbReference type="GO" id="GO:0051301">
    <property type="term" value="P:cell division"/>
    <property type="evidence" value="ECO:0007669"/>
    <property type="project" value="UniProtKB-KW"/>
</dbReference>
<evidence type="ECO:0000256" key="2">
    <source>
        <dbReference type="ARBA" id="ARBA00012513"/>
    </source>
</evidence>
<feature type="region of interest" description="Disordered" evidence="8">
    <location>
        <begin position="1"/>
        <end position="23"/>
    </location>
</feature>
<dbReference type="EC" id="2.7.11.1" evidence="2"/>
<dbReference type="RefSeq" id="WP_241913083.1">
    <property type="nucleotide sequence ID" value="NZ_CP093326.1"/>
</dbReference>
<dbReference type="InterPro" id="IPR008266">
    <property type="entry name" value="Tyr_kinase_AS"/>
</dbReference>
<evidence type="ECO:0000256" key="3">
    <source>
        <dbReference type="ARBA" id="ARBA00022679"/>
    </source>
</evidence>
<evidence type="ECO:0000259" key="9">
    <source>
        <dbReference type="PROSITE" id="PS50011"/>
    </source>
</evidence>
<dbReference type="Gene3D" id="1.10.510.10">
    <property type="entry name" value="Transferase(Phosphotransferase) domain 1"/>
    <property type="match status" value="1"/>
</dbReference>
<keyword evidence="10" id="KW-0131">Cell cycle</keyword>
<keyword evidence="11" id="KW-1185">Reference proteome</keyword>
<evidence type="ECO:0000256" key="6">
    <source>
        <dbReference type="ARBA" id="ARBA00022840"/>
    </source>
</evidence>
<evidence type="ECO:0000256" key="8">
    <source>
        <dbReference type="SAM" id="MobiDB-lite"/>
    </source>
</evidence>
<evidence type="ECO:0000256" key="1">
    <source>
        <dbReference type="ARBA" id="ARBA00010886"/>
    </source>
</evidence>
<evidence type="ECO:0000313" key="11">
    <source>
        <dbReference type="Proteomes" id="UP000829069"/>
    </source>
</evidence>
<dbReference type="Proteomes" id="UP000829069">
    <property type="component" value="Chromosome"/>
</dbReference>
<dbReference type="SUPFAM" id="SSF56112">
    <property type="entry name" value="Protein kinase-like (PK-like)"/>
    <property type="match status" value="1"/>
</dbReference>
<dbReference type="InterPro" id="IPR017441">
    <property type="entry name" value="Protein_kinase_ATP_BS"/>
</dbReference>
<protein>
    <recommendedName>
        <fullName evidence="2">non-specific serine/threonine protein kinase</fullName>
        <ecNumber evidence="2">2.7.11.1</ecNumber>
    </recommendedName>
</protein>
<evidence type="ECO:0000313" key="10">
    <source>
        <dbReference type="EMBL" id="UNK44671.1"/>
    </source>
</evidence>
<accession>A0ABY3W8Q0</accession>